<feature type="compositionally biased region" description="Acidic residues" evidence="1">
    <location>
        <begin position="121"/>
        <end position="133"/>
    </location>
</feature>
<feature type="compositionally biased region" description="Low complexity" evidence="1">
    <location>
        <begin position="134"/>
        <end position="149"/>
    </location>
</feature>
<feature type="region of interest" description="Disordered" evidence="1">
    <location>
        <begin position="114"/>
        <end position="154"/>
    </location>
</feature>
<dbReference type="OrthoDB" id="5402033at2759"/>
<gene>
    <name evidence="2" type="ORF">EDB81DRAFT_642263</name>
</gene>
<evidence type="ECO:0000313" key="3">
    <source>
        <dbReference type="Proteomes" id="UP000738349"/>
    </source>
</evidence>
<accession>A0A9P9FHE7</accession>
<evidence type="ECO:0000256" key="1">
    <source>
        <dbReference type="SAM" id="MobiDB-lite"/>
    </source>
</evidence>
<dbReference type="Proteomes" id="UP000738349">
    <property type="component" value="Unassembled WGS sequence"/>
</dbReference>
<evidence type="ECO:0000313" key="2">
    <source>
        <dbReference type="EMBL" id="KAH7161135.1"/>
    </source>
</evidence>
<proteinExistence type="predicted"/>
<name>A0A9P9FHE7_9HYPO</name>
<dbReference type="EMBL" id="JAGMUV010000004">
    <property type="protein sequence ID" value="KAH7161135.1"/>
    <property type="molecule type" value="Genomic_DNA"/>
</dbReference>
<dbReference type="AlphaFoldDB" id="A0A9P9FHE7"/>
<keyword evidence="3" id="KW-1185">Reference proteome</keyword>
<sequence>MSLARRYNVAFKDHTGKPALMSWRKSVNETRLPFLPSWVFYMVNPDFSFEGFDGCAFSSGLERGRIRYTGGSFRYEFFFLPGATPEECVAHYCGEMNTRGTIWRQIRKVKIAMKTKKQNEGEEGADDSTDDSIEGSSSGDQSQDGSTGERLPGLIWQKDDEDFSSINYRSWLFMYPDADVQWGADSDDRQVDLVQFDPIPVEVEEDEILKWDPMEHPVYMERMSARGRAIGWDIEEGLVSWMDDRKNAKWEVAANEAMCDAKDLGWESW</sequence>
<reference evidence="2" key="1">
    <citation type="journal article" date="2021" name="Nat. Commun.">
        <title>Genetic determinants of endophytism in the Arabidopsis root mycobiome.</title>
        <authorList>
            <person name="Mesny F."/>
            <person name="Miyauchi S."/>
            <person name="Thiergart T."/>
            <person name="Pickel B."/>
            <person name="Atanasova L."/>
            <person name="Karlsson M."/>
            <person name="Huettel B."/>
            <person name="Barry K.W."/>
            <person name="Haridas S."/>
            <person name="Chen C."/>
            <person name="Bauer D."/>
            <person name="Andreopoulos W."/>
            <person name="Pangilinan J."/>
            <person name="LaButti K."/>
            <person name="Riley R."/>
            <person name="Lipzen A."/>
            <person name="Clum A."/>
            <person name="Drula E."/>
            <person name="Henrissat B."/>
            <person name="Kohler A."/>
            <person name="Grigoriev I.V."/>
            <person name="Martin F.M."/>
            <person name="Hacquard S."/>
        </authorList>
    </citation>
    <scope>NUCLEOTIDE SEQUENCE</scope>
    <source>
        <strain evidence="2">MPI-CAGE-AT-0147</strain>
    </source>
</reference>
<comment type="caution">
    <text evidence="2">The sequence shown here is derived from an EMBL/GenBank/DDBJ whole genome shotgun (WGS) entry which is preliminary data.</text>
</comment>
<organism evidence="2 3">
    <name type="scientific">Dactylonectria macrodidyma</name>
    <dbReference type="NCBI Taxonomy" id="307937"/>
    <lineage>
        <taxon>Eukaryota</taxon>
        <taxon>Fungi</taxon>
        <taxon>Dikarya</taxon>
        <taxon>Ascomycota</taxon>
        <taxon>Pezizomycotina</taxon>
        <taxon>Sordariomycetes</taxon>
        <taxon>Hypocreomycetidae</taxon>
        <taxon>Hypocreales</taxon>
        <taxon>Nectriaceae</taxon>
        <taxon>Dactylonectria</taxon>
    </lineage>
</organism>
<protein>
    <submittedName>
        <fullName evidence="2">Uncharacterized protein</fullName>
    </submittedName>
</protein>